<gene>
    <name evidence="2" type="ORF">G3446_25295</name>
</gene>
<evidence type="ECO:0000313" key="2">
    <source>
        <dbReference type="EMBL" id="NEV65123.1"/>
    </source>
</evidence>
<dbReference type="AlphaFoldDB" id="A0A6M0K819"/>
<dbReference type="SUPFAM" id="SSF52540">
    <property type="entry name" value="P-loop containing nucleoside triphosphate hydrolases"/>
    <property type="match status" value="1"/>
</dbReference>
<accession>A0A6M0K819</accession>
<feature type="domain" description="KAP NTPase" evidence="1">
    <location>
        <begin position="17"/>
        <end position="206"/>
    </location>
</feature>
<sequence length="570" mass="64280">MSLNVVREQIGRFLESAEPEVMAIKGAWGVGKTYTWHTLLLDARRNDKIALDTYSYISLFGVQSLDSLKYAIFEQAVNKNIIGQAPSIESFKSNAAKLVSSLSKKSLIYFNAAPVIKNFAPAIQSASFLSVNKSVVCIDDFERKSDSVSLRDILGLVLQLKEQRSCKVVLIFNDQTMGSENNEEYQKFREKVIDFEIEFNPTSRECVEIAIPNPAESKQVLVEHIEKLGISNIRIIKKIERLFDQFMTHLAGFEKEVTHQAAHTLCLYALCFYSTKPEVPKYDYVKNIGYRLLGFDEQEDQTDQERSWNAFLREYGYQHADEFDLQIAAAVEKGYIERVALAQEAGKLNSQIVAAKSESSFSSAWDLYHNSFENNTEEVLNALRASFEVNAKVISPLNLNGTVRLFRELGEDGQADDLIEIYVSAHEGNPQIFDLNAYGFAGEITDEAIRERFSTIAESNKAPKSVRDVLADISSRNGWNEEDEKVLADATAEEFLDVFKSEQGGNLSRYVNASLRFGKFSNSSEQQQKIAENATQALRIIARESLINKMRVRKYGVQLDNVLDDEGNIA</sequence>
<name>A0A6M0K819_9GAMM</name>
<proteinExistence type="predicted"/>
<dbReference type="Gene3D" id="3.40.50.300">
    <property type="entry name" value="P-loop containing nucleotide triphosphate hydrolases"/>
    <property type="match status" value="1"/>
</dbReference>
<evidence type="ECO:0000259" key="1">
    <source>
        <dbReference type="Pfam" id="PF07693"/>
    </source>
</evidence>
<dbReference type="EMBL" id="JAAIJQ010000153">
    <property type="protein sequence ID" value="NEV65123.1"/>
    <property type="molecule type" value="Genomic_DNA"/>
</dbReference>
<dbReference type="Pfam" id="PF07693">
    <property type="entry name" value="KAP_NTPase"/>
    <property type="match status" value="1"/>
</dbReference>
<dbReference type="InterPro" id="IPR011646">
    <property type="entry name" value="KAP_P-loop"/>
</dbReference>
<organism evidence="2 3">
    <name type="scientific">Thiorhodococcus minor</name>
    <dbReference type="NCBI Taxonomy" id="57489"/>
    <lineage>
        <taxon>Bacteria</taxon>
        <taxon>Pseudomonadati</taxon>
        <taxon>Pseudomonadota</taxon>
        <taxon>Gammaproteobacteria</taxon>
        <taxon>Chromatiales</taxon>
        <taxon>Chromatiaceae</taxon>
        <taxon>Thiorhodococcus</taxon>
    </lineage>
</organism>
<dbReference type="InterPro" id="IPR027417">
    <property type="entry name" value="P-loop_NTPase"/>
</dbReference>
<keyword evidence="3" id="KW-1185">Reference proteome</keyword>
<dbReference type="RefSeq" id="WP_164456451.1">
    <property type="nucleotide sequence ID" value="NZ_JAAIJQ010000153.1"/>
</dbReference>
<comment type="caution">
    <text evidence="2">The sequence shown here is derived from an EMBL/GenBank/DDBJ whole genome shotgun (WGS) entry which is preliminary data.</text>
</comment>
<dbReference type="Proteomes" id="UP000483379">
    <property type="component" value="Unassembled WGS sequence"/>
</dbReference>
<reference evidence="2 3" key="1">
    <citation type="submission" date="2020-02" db="EMBL/GenBank/DDBJ databases">
        <title>Genome sequences of Thiorhodococcus mannitoliphagus and Thiorhodococcus minor, purple sulfur photosynthetic bacteria in the gammaproteobacterial family, Chromatiaceae.</title>
        <authorList>
            <person name="Aviles F.A."/>
            <person name="Meyer T.E."/>
            <person name="Kyndt J.A."/>
        </authorList>
    </citation>
    <scope>NUCLEOTIDE SEQUENCE [LARGE SCALE GENOMIC DNA]</scope>
    <source>
        <strain evidence="2 3">DSM 11518</strain>
    </source>
</reference>
<protein>
    <recommendedName>
        <fullName evidence="1">KAP NTPase domain-containing protein</fullName>
    </recommendedName>
</protein>
<evidence type="ECO:0000313" key="3">
    <source>
        <dbReference type="Proteomes" id="UP000483379"/>
    </source>
</evidence>